<organism evidence="3 4">
    <name type="scientific">Heterorhabditis bacteriophora</name>
    <name type="common">Entomopathogenic nematode worm</name>
    <dbReference type="NCBI Taxonomy" id="37862"/>
    <lineage>
        <taxon>Eukaryota</taxon>
        <taxon>Metazoa</taxon>
        <taxon>Ecdysozoa</taxon>
        <taxon>Nematoda</taxon>
        <taxon>Chromadorea</taxon>
        <taxon>Rhabditida</taxon>
        <taxon>Rhabditina</taxon>
        <taxon>Rhabditomorpha</taxon>
        <taxon>Strongyloidea</taxon>
        <taxon>Heterorhabditidae</taxon>
        <taxon>Heterorhabditis</taxon>
    </lineage>
</organism>
<keyword evidence="2" id="KW-0472">Membrane</keyword>
<evidence type="ECO:0000313" key="4">
    <source>
        <dbReference type="WBParaSite" id="Hba_19614"/>
    </source>
</evidence>
<proteinExistence type="predicted"/>
<feature type="region of interest" description="Disordered" evidence="1">
    <location>
        <begin position="183"/>
        <end position="235"/>
    </location>
</feature>
<evidence type="ECO:0000256" key="2">
    <source>
        <dbReference type="SAM" id="Phobius"/>
    </source>
</evidence>
<evidence type="ECO:0000313" key="3">
    <source>
        <dbReference type="Proteomes" id="UP000095283"/>
    </source>
</evidence>
<keyword evidence="2" id="KW-0812">Transmembrane</keyword>
<feature type="compositionally biased region" description="Low complexity" evidence="1">
    <location>
        <begin position="226"/>
        <end position="235"/>
    </location>
</feature>
<dbReference type="Proteomes" id="UP000095283">
    <property type="component" value="Unplaced"/>
</dbReference>
<sequence length="403" mass="43902">MSLIRIQNSLHVTQVVNMKQVHLLSLFIFLLGIAVGITGVVLAIIFGVHKESPVVCPSPTPCAPSIPITCSAKPISIKTGINSTVLSWTPELENETSGEFKNASEYISKKVSRFLEGKNKNVLCYAVGVAVGNKDVSLLPSTTSLEKKLDSDTTFIDPNVVSDSLDWCLELNNTIPTHITTSTHLPSTSSNITTSTHLPSTSSNITTSTHLPSTSSNITTSTHLPSTSSNNTTQTKQTPFCMGGYKYKGDIAVAFELTSDTNSTEVETFVKILLNYKNNPYRNFNEIQIRLESYELSKNFHSPIKNAHIADGFNFIRKIENHGENVGAVILVGVSDKFVNEAKDLSLQLQDLNYHVFTVSIGSANNFSTLASNEKSSFTLSKPDYDFAVYISSTIGSFLCGHC</sequence>
<keyword evidence="2" id="KW-1133">Transmembrane helix</keyword>
<name>A0A1I7XQJ9_HETBA</name>
<keyword evidence="3" id="KW-1185">Reference proteome</keyword>
<dbReference type="WBParaSite" id="Hba_19614">
    <property type="protein sequence ID" value="Hba_19614"/>
    <property type="gene ID" value="Hba_19614"/>
</dbReference>
<accession>A0A1I7XQJ9</accession>
<feature type="transmembrane region" description="Helical" evidence="2">
    <location>
        <begin position="21"/>
        <end position="48"/>
    </location>
</feature>
<reference evidence="4" key="1">
    <citation type="submission" date="2016-11" db="UniProtKB">
        <authorList>
            <consortium name="WormBaseParasite"/>
        </authorList>
    </citation>
    <scope>IDENTIFICATION</scope>
</reference>
<evidence type="ECO:0000256" key="1">
    <source>
        <dbReference type="SAM" id="MobiDB-lite"/>
    </source>
</evidence>
<dbReference type="AlphaFoldDB" id="A0A1I7XQJ9"/>
<feature type="compositionally biased region" description="Polar residues" evidence="1">
    <location>
        <begin position="183"/>
        <end position="225"/>
    </location>
</feature>
<dbReference type="PANTHER" id="PTHR37972:SF3">
    <property type="entry name" value="PROTEIN CBG11222"/>
    <property type="match status" value="1"/>
</dbReference>
<protein>
    <submittedName>
        <fullName evidence="4">VWFA domain-containing protein</fullName>
    </submittedName>
</protein>
<dbReference type="PANTHER" id="PTHR37972">
    <property type="entry name" value="PROTEIN CBG25533"/>
    <property type="match status" value="1"/>
</dbReference>